<feature type="region of interest" description="Disordered" evidence="1">
    <location>
        <begin position="24"/>
        <end position="48"/>
    </location>
</feature>
<name>A0A9Q6WR70_9BURK</name>
<geneLocation type="plasmid" evidence="3"/>
<sequence length="72" mass="7856">MWLSKYRPVGELARESDVEKLAWRNDAGLPTSDSSPDASVSPDDEPSDEIELLLPLRASNGLNCDGAADRRV</sequence>
<dbReference type="Proteomes" id="UP000509548">
    <property type="component" value="Plasmid unnamed"/>
</dbReference>
<keyword evidence="2" id="KW-0614">Plasmid</keyword>
<evidence type="ECO:0000313" key="2">
    <source>
        <dbReference type="EMBL" id="QLB67351.1"/>
    </source>
</evidence>
<feature type="compositionally biased region" description="Low complexity" evidence="1">
    <location>
        <begin position="32"/>
        <end position="41"/>
    </location>
</feature>
<protein>
    <submittedName>
        <fullName evidence="2">Uncharacterized protein</fullName>
    </submittedName>
</protein>
<reference evidence="2 3" key="1">
    <citation type="journal article" date="2014" name="Genome Announc.">
        <title>Draft Genome Sequence of the Haloacid-Degrading Burkholderia caribensis Strain MBA4.</title>
        <authorList>
            <person name="Pan Y."/>
            <person name="Kong K.F."/>
            <person name="Tsang J.S."/>
        </authorList>
    </citation>
    <scope>NUCLEOTIDE SEQUENCE [LARGE SCALE GENOMIC DNA]</scope>
    <source>
        <strain evidence="2 3">852011</strain>
    </source>
</reference>
<gene>
    <name evidence="2" type="ORF">A9O66_33445</name>
</gene>
<dbReference type="AlphaFoldDB" id="A0A9Q6WR70"/>
<evidence type="ECO:0000256" key="1">
    <source>
        <dbReference type="SAM" id="MobiDB-lite"/>
    </source>
</evidence>
<evidence type="ECO:0000313" key="3">
    <source>
        <dbReference type="Proteomes" id="UP000509548"/>
    </source>
</evidence>
<dbReference type="EMBL" id="CP015960">
    <property type="protein sequence ID" value="QLB67351.1"/>
    <property type="molecule type" value="Genomic_DNA"/>
</dbReference>
<proteinExistence type="predicted"/>
<organism evidence="2 3">
    <name type="scientific">Paraburkholderia caribensis</name>
    <dbReference type="NCBI Taxonomy" id="75105"/>
    <lineage>
        <taxon>Bacteria</taxon>
        <taxon>Pseudomonadati</taxon>
        <taxon>Pseudomonadota</taxon>
        <taxon>Betaproteobacteria</taxon>
        <taxon>Burkholderiales</taxon>
        <taxon>Burkholderiaceae</taxon>
        <taxon>Paraburkholderia</taxon>
    </lineage>
</organism>
<accession>A0A9Q6WR70</accession>